<keyword evidence="2" id="KW-0539">Nucleus</keyword>
<dbReference type="GO" id="GO:0003723">
    <property type="term" value="F:RNA binding"/>
    <property type="evidence" value="ECO:0007669"/>
    <property type="project" value="UniProtKB-KW"/>
</dbReference>
<comment type="caution">
    <text evidence="4">The sequence shown here is derived from an EMBL/GenBank/DDBJ whole genome shotgun (WGS) entry which is preliminary data.</text>
</comment>
<keyword evidence="2" id="KW-0479">Metal-binding</keyword>
<evidence type="ECO:0000259" key="3">
    <source>
        <dbReference type="Pfam" id="PF08652"/>
    </source>
</evidence>
<dbReference type="OrthoDB" id="10051938at2759"/>
<evidence type="ECO:0000256" key="1">
    <source>
        <dbReference type="ARBA" id="ARBA00006562"/>
    </source>
</evidence>
<proteinExistence type="inferred from homology"/>
<accession>A0A9D3YRQ3</accession>
<comment type="subcellular location">
    <subcellularLocation>
        <location evidence="2">Nucleus</location>
    </subcellularLocation>
</comment>
<dbReference type="GO" id="GO:0000166">
    <property type="term" value="F:nucleotide binding"/>
    <property type="evidence" value="ECO:0007669"/>
    <property type="project" value="UniProtKB-KW"/>
</dbReference>
<dbReference type="AlphaFoldDB" id="A0A9D3YRQ3"/>
<dbReference type="GO" id="GO:0004518">
    <property type="term" value="F:nuclease activity"/>
    <property type="evidence" value="ECO:0007669"/>
    <property type="project" value="UniProtKB-KW"/>
</dbReference>
<keyword evidence="5" id="KW-1185">Reference proteome</keyword>
<reference evidence="4" key="1">
    <citation type="journal article" date="2019" name="bioRxiv">
        <title>The Genome of the Zebra Mussel, Dreissena polymorpha: A Resource for Invasive Species Research.</title>
        <authorList>
            <person name="McCartney M.A."/>
            <person name="Auch B."/>
            <person name="Kono T."/>
            <person name="Mallez S."/>
            <person name="Zhang Y."/>
            <person name="Obille A."/>
            <person name="Becker A."/>
            <person name="Abrahante J.E."/>
            <person name="Garbe J."/>
            <person name="Badalamenti J.P."/>
            <person name="Herman A."/>
            <person name="Mangelson H."/>
            <person name="Liachko I."/>
            <person name="Sullivan S."/>
            <person name="Sone E.D."/>
            <person name="Koren S."/>
            <person name="Silverstein K.A.T."/>
            <person name="Beckman K.B."/>
            <person name="Gohl D.M."/>
        </authorList>
    </citation>
    <scope>NUCLEOTIDE SEQUENCE</scope>
    <source>
        <strain evidence="4">Duluth1</strain>
        <tissue evidence="4">Whole animal</tissue>
    </source>
</reference>
<dbReference type="GO" id="GO:0000956">
    <property type="term" value="P:nuclear-transcribed mRNA catabolic process"/>
    <property type="evidence" value="ECO:0007669"/>
    <property type="project" value="TreeGrafter"/>
</dbReference>
<feature type="domain" description="RAI1-like" evidence="3">
    <location>
        <begin position="26"/>
        <end position="307"/>
    </location>
</feature>
<dbReference type="Pfam" id="PF08652">
    <property type="entry name" value="RAI1"/>
    <property type="match status" value="1"/>
</dbReference>
<dbReference type="GO" id="GO:0005829">
    <property type="term" value="C:cytosol"/>
    <property type="evidence" value="ECO:0007669"/>
    <property type="project" value="TreeGrafter"/>
</dbReference>
<comment type="cofactor">
    <cofactor evidence="2">
        <name>a divalent metal cation</name>
        <dbReference type="ChEBI" id="CHEBI:60240"/>
    </cofactor>
</comment>
<dbReference type="EMBL" id="JAIWYP010000015">
    <property type="protein sequence ID" value="KAH3703346.1"/>
    <property type="molecule type" value="Genomic_DNA"/>
</dbReference>
<dbReference type="EC" id="3.6.1.-" evidence="2"/>
<comment type="similarity">
    <text evidence="1 2">Belongs to the DXO/Dom3Z family.</text>
</comment>
<dbReference type="InterPro" id="IPR039039">
    <property type="entry name" value="RAI1-like_fam"/>
</dbReference>
<dbReference type="GO" id="GO:0046872">
    <property type="term" value="F:metal ion binding"/>
    <property type="evidence" value="ECO:0007669"/>
    <property type="project" value="UniProtKB-KW"/>
</dbReference>
<gene>
    <name evidence="4" type="ORF">DPMN_078381</name>
</gene>
<evidence type="ECO:0000313" key="5">
    <source>
        <dbReference type="Proteomes" id="UP000828390"/>
    </source>
</evidence>
<sequence>MSLFKVAPLEIFDEPLPGGTFPEAEIVGHFSVDGDGELAFDESQKKFLKMPSDLKRVKLDLNEGYVDISTPPDHQLNNIDYILRWIQEDREKHFPSSEFKNAFVGRRQLLAKVMCTPYDKDPWKFGVIFRDDNFYMCEFDREITATPNPEDETWVRSIFWGWKMLQYLTADEADGKPKPDRQCNQNEEFDVVSKLKVNGHVLAYYYGVDAYDKDANCYVDIKTCKHVPEHDERRLRIFQRHKLLKWWAQCQLGAVSEVVGCYRDDSGIVTRLKCMPTREMPDSAREWSANVCYNFLDQFLTWVKQRIPAVDADT</sequence>
<dbReference type="PANTHER" id="PTHR12395">
    <property type="entry name" value="DOM-3 RELATED"/>
    <property type="match status" value="1"/>
</dbReference>
<dbReference type="InterPro" id="IPR013961">
    <property type="entry name" value="RAI1"/>
</dbReference>
<keyword evidence="2" id="KW-0547">Nucleotide-binding</keyword>
<dbReference type="Proteomes" id="UP000828390">
    <property type="component" value="Unassembled WGS sequence"/>
</dbReference>
<reference evidence="4" key="2">
    <citation type="submission" date="2020-11" db="EMBL/GenBank/DDBJ databases">
        <authorList>
            <person name="McCartney M.A."/>
            <person name="Auch B."/>
            <person name="Kono T."/>
            <person name="Mallez S."/>
            <person name="Becker A."/>
            <person name="Gohl D.M."/>
            <person name="Silverstein K.A.T."/>
            <person name="Koren S."/>
            <person name="Bechman K.B."/>
            <person name="Herman A."/>
            <person name="Abrahante J.E."/>
            <person name="Garbe J."/>
        </authorList>
    </citation>
    <scope>NUCLEOTIDE SEQUENCE</scope>
    <source>
        <strain evidence="4">Duluth1</strain>
        <tissue evidence="4">Whole animal</tissue>
    </source>
</reference>
<dbReference type="GO" id="GO:0110155">
    <property type="term" value="P:NAD-cap decapping"/>
    <property type="evidence" value="ECO:0007669"/>
    <property type="project" value="TreeGrafter"/>
</dbReference>
<protein>
    <recommendedName>
        <fullName evidence="2">Decapping nuclease</fullName>
        <ecNumber evidence="2">3.6.1.-</ecNumber>
    </recommendedName>
</protein>
<organism evidence="4 5">
    <name type="scientific">Dreissena polymorpha</name>
    <name type="common">Zebra mussel</name>
    <name type="synonym">Mytilus polymorpha</name>
    <dbReference type="NCBI Taxonomy" id="45954"/>
    <lineage>
        <taxon>Eukaryota</taxon>
        <taxon>Metazoa</taxon>
        <taxon>Spiralia</taxon>
        <taxon>Lophotrochozoa</taxon>
        <taxon>Mollusca</taxon>
        <taxon>Bivalvia</taxon>
        <taxon>Autobranchia</taxon>
        <taxon>Heteroconchia</taxon>
        <taxon>Euheterodonta</taxon>
        <taxon>Imparidentia</taxon>
        <taxon>Neoheterodontei</taxon>
        <taxon>Myida</taxon>
        <taxon>Dreissenoidea</taxon>
        <taxon>Dreissenidae</taxon>
        <taxon>Dreissena</taxon>
    </lineage>
</organism>
<keyword evidence="2" id="KW-0540">Nuclease</keyword>
<keyword evidence="2" id="KW-0378">Hydrolase</keyword>
<comment type="function">
    <text evidence="2">Decapping enzyme for NAD-capped RNAs: specifically hydrolyzes the nicotinamide adenine dinucleotide (NAD) cap from a subset of RNAs by removing the entire NAD moiety from the 5'-end of an NAD-capped RNA.</text>
</comment>
<evidence type="ECO:0000256" key="2">
    <source>
        <dbReference type="RuleBase" id="RU367113"/>
    </source>
</evidence>
<keyword evidence="2" id="KW-0694">RNA-binding</keyword>
<dbReference type="GO" id="GO:0034353">
    <property type="term" value="F:mRNA 5'-diphosphatase activity"/>
    <property type="evidence" value="ECO:0007669"/>
    <property type="project" value="TreeGrafter"/>
</dbReference>
<name>A0A9D3YRQ3_DREPO</name>
<evidence type="ECO:0000313" key="4">
    <source>
        <dbReference type="EMBL" id="KAH3703346.1"/>
    </source>
</evidence>
<dbReference type="GO" id="GO:0005634">
    <property type="term" value="C:nucleus"/>
    <property type="evidence" value="ECO:0007669"/>
    <property type="project" value="UniProtKB-SubCell"/>
</dbReference>
<dbReference type="PANTHER" id="PTHR12395:SF9">
    <property type="entry name" value="DECAPPING AND EXORIBONUCLEASE PROTEIN"/>
    <property type="match status" value="1"/>
</dbReference>